<evidence type="ECO:0000256" key="7">
    <source>
        <dbReference type="ARBA" id="ARBA00023136"/>
    </source>
</evidence>
<evidence type="ECO:0000256" key="1">
    <source>
        <dbReference type="ARBA" id="ARBA00004651"/>
    </source>
</evidence>
<evidence type="ECO:0000256" key="6">
    <source>
        <dbReference type="ARBA" id="ARBA00022989"/>
    </source>
</evidence>
<comment type="caution">
    <text evidence="9">The sequence shown here is derived from an EMBL/GenBank/DDBJ whole genome shotgun (WGS) entry which is preliminary data.</text>
</comment>
<dbReference type="EMBL" id="JBFXLQ010000038">
    <property type="protein sequence ID" value="KAL2864697.1"/>
    <property type="molecule type" value="Genomic_DNA"/>
</dbReference>
<dbReference type="PANTHER" id="PTHR31686">
    <property type="match status" value="1"/>
</dbReference>
<evidence type="ECO:0000256" key="2">
    <source>
        <dbReference type="ARBA" id="ARBA00008566"/>
    </source>
</evidence>
<keyword evidence="5 8" id="KW-0812">Transmembrane</keyword>
<evidence type="ECO:0000256" key="8">
    <source>
        <dbReference type="SAM" id="Phobius"/>
    </source>
</evidence>
<reference evidence="9 10" key="1">
    <citation type="submission" date="2024-07" db="EMBL/GenBank/DDBJ databases">
        <title>Section-level genome sequencing and comparative genomics of Aspergillus sections Usti and Cavernicolus.</title>
        <authorList>
            <consortium name="Lawrence Berkeley National Laboratory"/>
            <person name="Nybo J.L."/>
            <person name="Vesth T.C."/>
            <person name="Theobald S."/>
            <person name="Frisvad J.C."/>
            <person name="Larsen T.O."/>
            <person name="Kjaerboelling I."/>
            <person name="Rothschild-Mancinelli K."/>
            <person name="Lyhne E.K."/>
            <person name="Kogle M.E."/>
            <person name="Barry K."/>
            <person name="Clum A."/>
            <person name="Na H."/>
            <person name="Ledsgaard L."/>
            <person name="Lin J."/>
            <person name="Lipzen A."/>
            <person name="Kuo A."/>
            <person name="Riley R."/>
            <person name="Mondo S."/>
            <person name="Labutti K."/>
            <person name="Haridas S."/>
            <person name="Pangalinan J."/>
            <person name="Salamov A.A."/>
            <person name="Simmons B.A."/>
            <person name="Magnuson J.K."/>
            <person name="Chen J."/>
            <person name="Drula E."/>
            <person name="Henrissat B."/>
            <person name="Wiebenga A."/>
            <person name="Lubbers R.J."/>
            <person name="Gomes A.C."/>
            <person name="Macurrencykelacurrency M.R."/>
            <person name="Stajich J."/>
            <person name="Grigoriev I.V."/>
            <person name="Mortensen U.H."/>
            <person name="De Vries R.P."/>
            <person name="Baker S.E."/>
            <person name="Andersen M.R."/>
        </authorList>
    </citation>
    <scope>NUCLEOTIDE SEQUENCE [LARGE SCALE GENOMIC DNA]</scope>
    <source>
        <strain evidence="9 10">CBS 449.75</strain>
    </source>
</reference>
<dbReference type="InterPro" id="IPR004695">
    <property type="entry name" value="SLAC1/Mae1/Ssu1/TehA"/>
</dbReference>
<evidence type="ECO:0000256" key="5">
    <source>
        <dbReference type="ARBA" id="ARBA00022692"/>
    </source>
</evidence>
<dbReference type="GeneID" id="98140545"/>
<accession>A0ABR4LJK4</accession>
<dbReference type="RefSeq" id="XP_070883676.1">
    <property type="nucleotide sequence ID" value="XM_071025473.1"/>
</dbReference>
<keyword evidence="4" id="KW-1003">Cell membrane</keyword>
<feature type="transmembrane region" description="Helical" evidence="8">
    <location>
        <begin position="64"/>
        <end position="85"/>
    </location>
</feature>
<sequence length="87" mass="10329">METRMASIFPYFIPFKTKWLYYLSIVLFVLHKVFLCIILLLTVLRYCLFPKLWRTTLCDPMVTSFLGTVPITFATLIELWVFICAPR</sequence>
<evidence type="ECO:0000313" key="10">
    <source>
        <dbReference type="Proteomes" id="UP001610432"/>
    </source>
</evidence>
<dbReference type="InterPro" id="IPR038665">
    <property type="entry name" value="Voltage-dep_anion_channel_sf"/>
</dbReference>
<dbReference type="InterPro" id="IPR051629">
    <property type="entry name" value="Sulfite_efflux_TDT"/>
</dbReference>
<dbReference type="Pfam" id="PF03595">
    <property type="entry name" value="SLAC1"/>
    <property type="match status" value="1"/>
</dbReference>
<comment type="subcellular location">
    <subcellularLocation>
        <location evidence="1">Cell membrane</location>
        <topology evidence="1">Multi-pass membrane protein</topology>
    </subcellularLocation>
</comment>
<dbReference type="Gene3D" id="1.50.10.150">
    <property type="entry name" value="Voltage-dependent anion channel"/>
    <property type="match status" value="1"/>
</dbReference>
<dbReference type="Proteomes" id="UP001610432">
    <property type="component" value="Unassembled WGS sequence"/>
</dbReference>
<dbReference type="PANTHER" id="PTHR31686:SF2">
    <property type="entry name" value="C4-DICARBOXYLATE TRANSPORTER_MALIC ACID TRANSPORT PROTEIN"/>
    <property type="match status" value="1"/>
</dbReference>
<proteinExistence type="inferred from homology"/>
<keyword evidence="7 8" id="KW-0472">Membrane</keyword>
<gene>
    <name evidence="9" type="ORF">BJX67DRAFT_201790</name>
</gene>
<keyword evidence="10" id="KW-1185">Reference proteome</keyword>
<keyword evidence="3" id="KW-0813">Transport</keyword>
<evidence type="ECO:0000313" key="9">
    <source>
        <dbReference type="EMBL" id="KAL2864697.1"/>
    </source>
</evidence>
<evidence type="ECO:0000256" key="3">
    <source>
        <dbReference type="ARBA" id="ARBA00022448"/>
    </source>
</evidence>
<evidence type="ECO:0000256" key="4">
    <source>
        <dbReference type="ARBA" id="ARBA00022475"/>
    </source>
</evidence>
<comment type="similarity">
    <text evidence="2">Belongs to the tellurite-resistance/dicarboxylate transporter (TDT) family.</text>
</comment>
<organism evidence="9 10">
    <name type="scientific">Aspergillus lucknowensis</name>
    <dbReference type="NCBI Taxonomy" id="176173"/>
    <lineage>
        <taxon>Eukaryota</taxon>
        <taxon>Fungi</taxon>
        <taxon>Dikarya</taxon>
        <taxon>Ascomycota</taxon>
        <taxon>Pezizomycotina</taxon>
        <taxon>Eurotiomycetes</taxon>
        <taxon>Eurotiomycetidae</taxon>
        <taxon>Eurotiales</taxon>
        <taxon>Aspergillaceae</taxon>
        <taxon>Aspergillus</taxon>
        <taxon>Aspergillus subgen. Nidulantes</taxon>
    </lineage>
</organism>
<keyword evidence="6 8" id="KW-1133">Transmembrane helix</keyword>
<protein>
    <submittedName>
        <fullName evidence="9">Uncharacterized protein</fullName>
    </submittedName>
</protein>
<name>A0ABR4LJK4_9EURO</name>
<feature type="transmembrane region" description="Helical" evidence="8">
    <location>
        <begin position="20"/>
        <end position="44"/>
    </location>
</feature>